<dbReference type="Pfam" id="PF01284">
    <property type="entry name" value="MARVEL"/>
    <property type="match status" value="1"/>
</dbReference>
<sequence>MNVTTIIEFIESMIKSTSMTTNDAAYGSGMAGAPFDPIGFIKKPQVILRIISLLFSLIVSLCISTEDSYEKGTCPFNNDPTACGYGILVGVIAFIACIIFLILDARFENFSSIKIRRRVVVADMVFSAAWAFVWFIIFCYMANEWRKAPIEIEQGAESNLVRTALAFSFFSIITWSMIALLNLLRYRQGVSNVFDNEYEDPNQDQIPTDSYRQAPFNNNFNSNTGYQANY</sequence>
<keyword evidence="10" id="KW-1185">Reference proteome</keyword>
<dbReference type="OrthoDB" id="10041611at2759"/>
<keyword evidence="3 6" id="KW-0812">Transmembrane</keyword>
<feature type="domain" description="MARVEL" evidence="8">
    <location>
        <begin position="40"/>
        <end position="187"/>
    </location>
</feature>
<feature type="transmembrane region" description="Helical" evidence="6">
    <location>
        <begin position="163"/>
        <end position="184"/>
    </location>
</feature>
<evidence type="ECO:0000256" key="7">
    <source>
        <dbReference type="SAM" id="MobiDB-lite"/>
    </source>
</evidence>
<feature type="transmembrane region" description="Helical" evidence="6">
    <location>
        <begin position="124"/>
        <end position="143"/>
    </location>
</feature>
<evidence type="ECO:0000256" key="3">
    <source>
        <dbReference type="ARBA" id="ARBA00022692"/>
    </source>
</evidence>
<evidence type="ECO:0000256" key="5">
    <source>
        <dbReference type="ARBA" id="ARBA00023136"/>
    </source>
</evidence>
<protein>
    <recommendedName>
        <fullName evidence="6">Synaptogyrin</fullName>
    </recommendedName>
</protein>
<evidence type="ECO:0000313" key="10">
    <source>
        <dbReference type="Proteomes" id="UP000663879"/>
    </source>
</evidence>
<comment type="similarity">
    <text evidence="2 6">Belongs to the synaptogyrin family.</text>
</comment>
<feature type="transmembrane region" description="Helical" evidence="6">
    <location>
        <begin position="46"/>
        <end position="64"/>
    </location>
</feature>
<dbReference type="InterPro" id="IPR016579">
    <property type="entry name" value="Synaptogyrin"/>
</dbReference>
<dbReference type="PANTHER" id="PTHR10838:SF20">
    <property type="entry name" value="SYNAPTOGYRIN"/>
    <property type="match status" value="1"/>
</dbReference>
<dbReference type="AlphaFoldDB" id="A0A813SHZ8"/>
<feature type="transmembrane region" description="Helical" evidence="6">
    <location>
        <begin position="84"/>
        <end position="103"/>
    </location>
</feature>
<keyword evidence="5 6" id="KW-0472">Membrane</keyword>
<dbReference type="PANTHER" id="PTHR10838">
    <property type="entry name" value="SYNAPTOGYRIN"/>
    <property type="match status" value="1"/>
</dbReference>
<dbReference type="EMBL" id="CAJNOC010000724">
    <property type="protein sequence ID" value="CAF0796319.1"/>
    <property type="molecule type" value="Genomic_DNA"/>
</dbReference>
<evidence type="ECO:0000256" key="6">
    <source>
        <dbReference type="PIRNR" id="PIRNR011282"/>
    </source>
</evidence>
<evidence type="ECO:0000256" key="2">
    <source>
        <dbReference type="ARBA" id="ARBA00010252"/>
    </source>
</evidence>
<dbReference type="InterPro" id="IPR008253">
    <property type="entry name" value="Marvel"/>
</dbReference>
<comment type="subcellular location">
    <subcellularLocation>
        <location evidence="1 6">Membrane</location>
        <topology evidence="1 6">Multi-pass membrane protein</topology>
    </subcellularLocation>
</comment>
<comment type="caution">
    <text evidence="9">The sequence shown here is derived from an EMBL/GenBank/DDBJ whole genome shotgun (WGS) entry which is preliminary data.</text>
</comment>
<accession>A0A813SHZ8</accession>
<evidence type="ECO:0000313" key="9">
    <source>
        <dbReference type="EMBL" id="CAF0796319.1"/>
    </source>
</evidence>
<dbReference type="GO" id="GO:0031594">
    <property type="term" value="C:neuromuscular junction"/>
    <property type="evidence" value="ECO:0007669"/>
    <property type="project" value="TreeGrafter"/>
</dbReference>
<dbReference type="PIRSF" id="PIRSF011282">
    <property type="entry name" value="Synaptogyrin"/>
    <property type="match status" value="1"/>
</dbReference>
<evidence type="ECO:0000259" key="8">
    <source>
        <dbReference type="PROSITE" id="PS51225"/>
    </source>
</evidence>
<feature type="region of interest" description="Disordered" evidence="7">
    <location>
        <begin position="208"/>
        <end position="230"/>
    </location>
</feature>
<dbReference type="PROSITE" id="PS51225">
    <property type="entry name" value="MARVEL"/>
    <property type="match status" value="1"/>
</dbReference>
<proteinExistence type="inferred from homology"/>
<dbReference type="Proteomes" id="UP000663879">
    <property type="component" value="Unassembled WGS sequence"/>
</dbReference>
<dbReference type="GO" id="GO:0030672">
    <property type="term" value="C:synaptic vesicle membrane"/>
    <property type="evidence" value="ECO:0007669"/>
    <property type="project" value="TreeGrafter"/>
</dbReference>
<gene>
    <name evidence="9" type="ORF">OXX778_LOCUS6231</name>
</gene>
<organism evidence="9 10">
    <name type="scientific">Brachionus calyciflorus</name>
    <dbReference type="NCBI Taxonomy" id="104777"/>
    <lineage>
        <taxon>Eukaryota</taxon>
        <taxon>Metazoa</taxon>
        <taxon>Spiralia</taxon>
        <taxon>Gnathifera</taxon>
        <taxon>Rotifera</taxon>
        <taxon>Eurotatoria</taxon>
        <taxon>Monogononta</taxon>
        <taxon>Pseudotrocha</taxon>
        <taxon>Ploima</taxon>
        <taxon>Brachionidae</taxon>
        <taxon>Brachionus</taxon>
    </lineage>
</organism>
<evidence type="ECO:0000256" key="1">
    <source>
        <dbReference type="ARBA" id="ARBA00004141"/>
    </source>
</evidence>
<evidence type="ECO:0000256" key="4">
    <source>
        <dbReference type="ARBA" id="ARBA00022989"/>
    </source>
</evidence>
<keyword evidence="4 6" id="KW-1133">Transmembrane helix</keyword>
<reference evidence="9" key="1">
    <citation type="submission" date="2021-02" db="EMBL/GenBank/DDBJ databases">
        <authorList>
            <person name="Nowell W R."/>
        </authorList>
    </citation>
    <scope>NUCLEOTIDE SEQUENCE</scope>
    <source>
        <strain evidence="9">Ploen Becks lab</strain>
    </source>
</reference>
<name>A0A813SHZ8_9BILA</name>